<dbReference type="FunFam" id="3.30.70.270:FF:000001">
    <property type="entry name" value="Diguanylate cyclase domain protein"/>
    <property type="match status" value="1"/>
</dbReference>
<evidence type="ECO:0000256" key="6">
    <source>
        <dbReference type="ARBA" id="ARBA00023136"/>
    </source>
</evidence>
<dbReference type="AlphaFoldDB" id="A0A7W5B7K6"/>
<dbReference type="SUPFAM" id="SSF55073">
    <property type="entry name" value="Nucleotide cyclase"/>
    <property type="match status" value="1"/>
</dbReference>
<dbReference type="Pfam" id="PF02743">
    <property type="entry name" value="dCache_1"/>
    <property type="match status" value="1"/>
</dbReference>
<comment type="caution">
    <text evidence="10">The sequence shown here is derived from an EMBL/GenBank/DDBJ whole genome shotgun (WGS) entry which is preliminary data.</text>
</comment>
<dbReference type="PANTHER" id="PTHR45138">
    <property type="entry name" value="REGULATORY COMPONENTS OF SENSORY TRANSDUCTION SYSTEM"/>
    <property type="match status" value="1"/>
</dbReference>
<evidence type="ECO:0000256" key="1">
    <source>
        <dbReference type="ARBA" id="ARBA00004651"/>
    </source>
</evidence>
<feature type="coiled-coil region" evidence="8">
    <location>
        <begin position="312"/>
        <end position="339"/>
    </location>
</feature>
<dbReference type="CDD" id="cd12915">
    <property type="entry name" value="PDC2_DGC_like"/>
    <property type="match status" value="1"/>
</dbReference>
<feature type="domain" description="GGDEF" evidence="9">
    <location>
        <begin position="367"/>
        <end position="504"/>
    </location>
</feature>
<evidence type="ECO:0000313" key="10">
    <source>
        <dbReference type="EMBL" id="MBB3118034.1"/>
    </source>
</evidence>
<dbReference type="GO" id="GO:1902201">
    <property type="term" value="P:negative regulation of bacterial-type flagellum-dependent cell motility"/>
    <property type="evidence" value="ECO:0007669"/>
    <property type="project" value="TreeGrafter"/>
</dbReference>
<dbReference type="CDD" id="cd12914">
    <property type="entry name" value="PDC1_DGC_like"/>
    <property type="match status" value="1"/>
</dbReference>
<keyword evidence="5" id="KW-1133">Transmembrane helix</keyword>
<evidence type="ECO:0000256" key="5">
    <source>
        <dbReference type="ARBA" id="ARBA00022989"/>
    </source>
</evidence>
<dbReference type="InterPro" id="IPR033479">
    <property type="entry name" value="dCache_1"/>
</dbReference>
<comment type="subcellular location">
    <subcellularLocation>
        <location evidence="1">Cell membrane</location>
        <topology evidence="1">Multi-pass membrane protein</topology>
    </subcellularLocation>
</comment>
<dbReference type="InterPro" id="IPR029787">
    <property type="entry name" value="Nucleotide_cyclase"/>
</dbReference>
<dbReference type="Proteomes" id="UP000541535">
    <property type="component" value="Unassembled WGS sequence"/>
</dbReference>
<dbReference type="EMBL" id="JACHXD010000002">
    <property type="protein sequence ID" value="MBB3118034.1"/>
    <property type="molecule type" value="Genomic_DNA"/>
</dbReference>
<proteinExistence type="predicted"/>
<dbReference type="Pfam" id="PF00990">
    <property type="entry name" value="GGDEF"/>
    <property type="match status" value="1"/>
</dbReference>
<dbReference type="EC" id="2.7.7.65" evidence="2"/>
<dbReference type="InterPro" id="IPR050469">
    <property type="entry name" value="Diguanylate_Cyclase"/>
</dbReference>
<dbReference type="CDD" id="cd01949">
    <property type="entry name" value="GGDEF"/>
    <property type="match status" value="1"/>
</dbReference>
<dbReference type="NCBIfam" id="TIGR00254">
    <property type="entry name" value="GGDEF"/>
    <property type="match status" value="1"/>
</dbReference>
<keyword evidence="11" id="KW-1185">Reference proteome</keyword>
<dbReference type="Gene3D" id="3.30.450.20">
    <property type="entry name" value="PAS domain"/>
    <property type="match status" value="2"/>
</dbReference>
<dbReference type="InterPro" id="IPR000160">
    <property type="entry name" value="GGDEF_dom"/>
</dbReference>
<dbReference type="SMART" id="SM00267">
    <property type="entry name" value="GGDEF"/>
    <property type="match status" value="1"/>
</dbReference>
<comment type="catalytic activity">
    <reaction evidence="7">
        <text>2 GTP = 3',3'-c-di-GMP + 2 diphosphate</text>
        <dbReference type="Rhea" id="RHEA:24898"/>
        <dbReference type="ChEBI" id="CHEBI:33019"/>
        <dbReference type="ChEBI" id="CHEBI:37565"/>
        <dbReference type="ChEBI" id="CHEBI:58805"/>
        <dbReference type="EC" id="2.7.7.65"/>
    </reaction>
</comment>
<gene>
    <name evidence="10" type="ORF">FHS03_001060</name>
</gene>
<dbReference type="GO" id="GO:0043709">
    <property type="term" value="P:cell adhesion involved in single-species biofilm formation"/>
    <property type="evidence" value="ECO:0007669"/>
    <property type="project" value="TreeGrafter"/>
</dbReference>
<evidence type="ECO:0000256" key="2">
    <source>
        <dbReference type="ARBA" id="ARBA00012528"/>
    </source>
</evidence>
<dbReference type="RefSeq" id="WP_183439952.1">
    <property type="nucleotide sequence ID" value="NZ_JACHXD010000002.1"/>
</dbReference>
<dbReference type="GO" id="GO:0005886">
    <property type="term" value="C:plasma membrane"/>
    <property type="evidence" value="ECO:0007669"/>
    <property type="project" value="UniProtKB-SubCell"/>
</dbReference>
<name>A0A7W5B7K6_9BURK</name>
<reference evidence="10 11" key="1">
    <citation type="submission" date="2020-08" db="EMBL/GenBank/DDBJ databases">
        <title>Genomic Encyclopedia of Type Strains, Phase III (KMG-III): the genomes of soil and plant-associated and newly described type strains.</title>
        <authorList>
            <person name="Whitman W."/>
        </authorList>
    </citation>
    <scope>NUCLEOTIDE SEQUENCE [LARGE SCALE GENOMIC DNA]</scope>
    <source>
        <strain evidence="10 11">CECT 8897</strain>
    </source>
</reference>
<dbReference type="PANTHER" id="PTHR45138:SF9">
    <property type="entry name" value="DIGUANYLATE CYCLASE DGCM-RELATED"/>
    <property type="match status" value="1"/>
</dbReference>
<keyword evidence="4" id="KW-0812">Transmembrane</keyword>
<evidence type="ECO:0000256" key="8">
    <source>
        <dbReference type="SAM" id="Coils"/>
    </source>
</evidence>
<dbReference type="PROSITE" id="PS50887">
    <property type="entry name" value="GGDEF"/>
    <property type="match status" value="1"/>
</dbReference>
<evidence type="ECO:0000256" key="3">
    <source>
        <dbReference type="ARBA" id="ARBA00022475"/>
    </source>
</evidence>
<organism evidence="10 11">
    <name type="scientific">Pseudoduganella violacea</name>
    <dbReference type="NCBI Taxonomy" id="1715466"/>
    <lineage>
        <taxon>Bacteria</taxon>
        <taxon>Pseudomonadati</taxon>
        <taxon>Pseudomonadota</taxon>
        <taxon>Betaproteobacteria</taxon>
        <taxon>Burkholderiales</taxon>
        <taxon>Oxalobacteraceae</taxon>
        <taxon>Telluria group</taxon>
        <taxon>Pseudoduganella</taxon>
    </lineage>
</organism>
<protein>
    <recommendedName>
        <fullName evidence="2">diguanylate cyclase</fullName>
        <ecNumber evidence="2">2.7.7.65</ecNumber>
    </recommendedName>
</protein>
<keyword evidence="8" id="KW-0175">Coiled coil</keyword>
<dbReference type="InterPro" id="IPR043128">
    <property type="entry name" value="Rev_trsase/Diguanyl_cyclase"/>
</dbReference>
<keyword evidence="3" id="KW-1003">Cell membrane</keyword>
<accession>A0A7W5B7K6</accession>
<dbReference type="GO" id="GO:0052621">
    <property type="term" value="F:diguanylate cyclase activity"/>
    <property type="evidence" value="ECO:0007669"/>
    <property type="project" value="UniProtKB-EC"/>
</dbReference>
<dbReference type="Gene3D" id="3.30.70.270">
    <property type="match status" value="1"/>
</dbReference>
<keyword evidence="6" id="KW-0472">Membrane</keyword>
<sequence>MYKRLPITFWATLFVTVVCVSLLASDAWRSWNAREVLLADTERAAANLARAMAQQADDTIKAADTSLADVVERLEADGRGAAALARLHRVMTSQVGNLSQLNGLYAYDEEGRWLVNSRPVLETRFNNADREYFKYHRANPGRGPYIGVPVISRSTGKWVLPVSRRVSHADGSFAGVALATIDVEYLKRFQQSLDIGKHGAVILVSNGGTTLLRRPFSPELMGRDLRTSPLYQAYMQGKAGTGIWRSTLDGEVRLNSFRALDNYPLFVSAALSKDEVLEHWRRDTFLHTLGVGMLAVLLGFFGRRLVRQIHLRLQAEQELLQARDALESLNRQLEKMALQDGLTGLANRRQFDVTLGNEFSRAMRQGSELAFIMIDVDYFKQYNDLQGHSAGDDCLRALSRSIRMQTPKRPGDLAARYGGEEIGVLLPNTDAEGARAVAERIRAAVEALQIPHPGSLFQVVTVSAGVAALKPRRGVDHATALIEAADRALYAAKSAGRNRIGSAA</sequence>
<evidence type="ECO:0000256" key="7">
    <source>
        <dbReference type="ARBA" id="ARBA00034247"/>
    </source>
</evidence>
<evidence type="ECO:0000313" key="11">
    <source>
        <dbReference type="Proteomes" id="UP000541535"/>
    </source>
</evidence>
<evidence type="ECO:0000256" key="4">
    <source>
        <dbReference type="ARBA" id="ARBA00022692"/>
    </source>
</evidence>
<evidence type="ECO:0000259" key="9">
    <source>
        <dbReference type="PROSITE" id="PS50887"/>
    </source>
</evidence>